<protein>
    <submittedName>
        <fullName evidence="2">Uncharacterized protein</fullName>
    </submittedName>
</protein>
<dbReference type="AlphaFoldDB" id="A0A7H0IQI2"/>
<dbReference type="Proteomes" id="UP000516052">
    <property type="component" value="Chromosome"/>
</dbReference>
<name>A0A7H0IQI2_9ACTN</name>
<keyword evidence="3" id="KW-1185">Reference proteome</keyword>
<dbReference type="EMBL" id="CP060828">
    <property type="protein sequence ID" value="QNP75048.1"/>
    <property type="molecule type" value="Genomic_DNA"/>
</dbReference>
<evidence type="ECO:0000256" key="1">
    <source>
        <dbReference type="SAM" id="MobiDB-lite"/>
    </source>
</evidence>
<proteinExistence type="predicted"/>
<sequence length="289" mass="31290">MAEPPTGPAADLDDVDTPEQLGARLDALRVHRGLSFRDLDMPKSTAADLVKGRAWTTANLRAFLTGCRLPKEAWPPWLTAFERTRAGTTPAHRDAVRVHDASPRRLGVHAAIHVTGALGDLPAYVPRDLDDRLRATLDAGRFVLLVGGSSVGKTRTLYEALLASLPDWWLVHPESPEAIDRLAANPGRRTAVWLDELQRHLGPSGTGLASRAGTLWPDEYTRRTARPADPRRDPYAGHRQLLELADVFDVPEELRACVASPAGRPPPGTHSPELCEQGGAPSGVAEPPT</sequence>
<organism evidence="2 3">
    <name type="scientific">Streptomyces roseirectus</name>
    <dbReference type="NCBI Taxonomy" id="2768066"/>
    <lineage>
        <taxon>Bacteria</taxon>
        <taxon>Bacillati</taxon>
        <taxon>Actinomycetota</taxon>
        <taxon>Actinomycetes</taxon>
        <taxon>Kitasatosporales</taxon>
        <taxon>Streptomycetaceae</taxon>
        <taxon>Streptomyces</taxon>
    </lineage>
</organism>
<evidence type="ECO:0000313" key="2">
    <source>
        <dbReference type="EMBL" id="QNP75048.1"/>
    </source>
</evidence>
<accession>A0A7H0IQI2</accession>
<evidence type="ECO:0000313" key="3">
    <source>
        <dbReference type="Proteomes" id="UP000516052"/>
    </source>
</evidence>
<reference evidence="2 3" key="1">
    <citation type="submission" date="2020-08" db="EMBL/GenBank/DDBJ databases">
        <title>A novel species.</title>
        <authorList>
            <person name="Gao J."/>
        </authorList>
    </citation>
    <scope>NUCLEOTIDE SEQUENCE [LARGE SCALE GENOMIC DNA]</scope>
    <source>
        <strain evidence="2 3">CRXT-G-22</strain>
    </source>
</reference>
<dbReference type="RefSeq" id="WP_187751971.1">
    <property type="nucleotide sequence ID" value="NZ_CP060828.1"/>
</dbReference>
<feature type="region of interest" description="Disordered" evidence="1">
    <location>
        <begin position="258"/>
        <end position="289"/>
    </location>
</feature>
<dbReference type="KEGG" id="sroi:IAG44_40310"/>
<gene>
    <name evidence="2" type="ORF">IAG44_40310</name>
</gene>